<accession>A0A7S3NGE9</accession>
<dbReference type="EMBL" id="HBIJ01000171">
    <property type="protein sequence ID" value="CAE0359406.1"/>
    <property type="molecule type" value="Transcribed_RNA"/>
</dbReference>
<evidence type="ECO:0000313" key="1">
    <source>
        <dbReference type="EMBL" id="CAE0359406.1"/>
    </source>
</evidence>
<reference evidence="1" key="1">
    <citation type="submission" date="2021-01" db="EMBL/GenBank/DDBJ databases">
        <authorList>
            <person name="Corre E."/>
            <person name="Pelletier E."/>
            <person name="Niang G."/>
            <person name="Scheremetjew M."/>
            <person name="Finn R."/>
            <person name="Kale V."/>
            <person name="Holt S."/>
            <person name="Cochrane G."/>
            <person name="Meng A."/>
            <person name="Brown T."/>
            <person name="Cohen L."/>
        </authorList>
    </citation>
    <scope>NUCLEOTIDE SEQUENCE</scope>
    <source>
        <strain evidence="1">CCMP1510</strain>
    </source>
</reference>
<proteinExistence type="predicted"/>
<protein>
    <submittedName>
        <fullName evidence="1">Uncharacterized protein</fullName>
    </submittedName>
</protein>
<dbReference type="AlphaFoldDB" id="A0A7S3NGE9"/>
<gene>
    <name evidence="1" type="ORF">ALAG00032_LOCUS134</name>
</gene>
<name>A0A7S3NGE9_9STRA</name>
<sequence length="320" mass="36073">MPLYTPSTHSASRPHFAMSLRLNFHLIIPAFFRVVRSCLRIEPKRVFEAPTEDVASNTMIERVVRIEWGGTTNLYRLSRSEFQLMCAQLLERQMPLPLNIDMLSDPRRAIELSFAWPKSTVATVVELILLATKSFGQPATFGCLDAIFAEPQLLRTRLVRNATLALTIEAAARKGGLALALPKIRFKRQLPVVRWFTCYLPSKEKSTLRAGLFEPSLAVALISNAKVLSLFLHHQGLNTAFTEIVSRAKATQIQLLDRLRYDPRSGRLDIALPINGEMGPLFNSTSLSDAFEFFVLLDVLTYTVLFEPLTVTSLYNSFEQ</sequence>
<organism evidence="1">
    <name type="scientific">Aureoumbra lagunensis</name>
    <dbReference type="NCBI Taxonomy" id="44058"/>
    <lineage>
        <taxon>Eukaryota</taxon>
        <taxon>Sar</taxon>
        <taxon>Stramenopiles</taxon>
        <taxon>Ochrophyta</taxon>
        <taxon>Pelagophyceae</taxon>
        <taxon>Pelagomonadales</taxon>
        <taxon>Aureoumbra</taxon>
    </lineage>
</organism>